<keyword evidence="4" id="KW-1185">Reference proteome</keyword>
<name>A0A4Y7PMY9_9AGAM</name>
<evidence type="ECO:0000256" key="1">
    <source>
        <dbReference type="SAM" id="Coils"/>
    </source>
</evidence>
<feature type="compositionally biased region" description="Pro residues" evidence="2">
    <location>
        <begin position="254"/>
        <end position="264"/>
    </location>
</feature>
<dbReference type="EMBL" id="ML170234">
    <property type="protein sequence ID" value="TDL16813.1"/>
    <property type="molecule type" value="Genomic_DNA"/>
</dbReference>
<gene>
    <name evidence="3" type="ORF">BD410DRAFT_794905</name>
</gene>
<feature type="region of interest" description="Disordered" evidence="2">
    <location>
        <begin position="155"/>
        <end position="178"/>
    </location>
</feature>
<proteinExistence type="predicted"/>
<feature type="compositionally biased region" description="Polar residues" evidence="2">
    <location>
        <begin position="283"/>
        <end position="292"/>
    </location>
</feature>
<evidence type="ECO:0000313" key="3">
    <source>
        <dbReference type="EMBL" id="TDL16813.1"/>
    </source>
</evidence>
<sequence>MALLRKSLPQRQQALEDKRSSTIRNILWRLKKHFARAKPSIPPAEELTGAQIVANPWDYMNNVIDISRQSGDPNAVAGRLGYTTPPLTSRQRESEHIQREYTRPMERLHFPLPPDYFKLAPDFTGNDDHPRMRPLPPIPLARSTSGGDWDIGFGEETCSTKPEERQTPYSPSPSVERKYSLGRESVATWISIPSDEPIPTPPYRRKAMATMDEPNRQDNFHSTNGAEMFRNEYRGGIGQAYVMGNGRRDINTVPFPPFSAPPPGLDRQRNNGFSRQHSDQVERSQSSCSHVATLNDDTESDSEYSQADHHAYLDAHDDMNEDDDNDIGDIAFEFTMLKADFEQQKTVIRTLQADLREAQRMIARQNTQMRRLTSSVRWLSSLTVFEEPVHLTPDEQGLLDRQMRRNDSALPPFQRNTHRSPKSGSPKKNIPSHVGPMPPPRFLENEISRTLDVDNTLSESDTMNDDDYDILKKPLRHSNMTEVSGQEQKFAQATLKPLPDVNGLSIITSNDDGSPSMPARKKMLHVPIYDTPLETPERLTPELESKPRLKVQHNYDDESQTRGVVVRMIESLDGTTLQSDFGTRCSPRSGQEIDLATVDDDVTPRLADFVKIGPPPRAYKSSGCGFGMPTPQDVYEQIGRSSGALKLRLLPDFDDMDVYQLGNEMNSNDSNVPYDMSTSSTLTWV</sequence>
<feature type="coiled-coil region" evidence="1">
    <location>
        <begin position="341"/>
        <end position="375"/>
    </location>
</feature>
<dbReference type="Proteomes" id="UP000294933">
    <property type="component" value="Unassembled WGS sequence"/>
</dbReference>
<dbReference type="AlphaFoldDB" id="A0A4Y7PMY9"/>
<evidence type="ECO:0000256" key="2">
    <source>
        <dbReference type="SAM" id="MobiDB-lite"/>
    </source>
</evidence>
<accession>A0A4Y7PMY9</accession>
<dbReference type="VEuPathDB" id="FungiDB:BD410DRAFT_794905"/>
<feature type="region of interest" description="Disordered" evidence="2">
    <location>
        <begin position="408"/>
        <end position="443"/>
    </location>
</feature>
<organism evidence="3 4">
    <name type="scientific">Rickenella mellea</name>
    <dbReference type="NCBI Taxonomy" id="50990"/>
    <lineage>
        <taxon>Eukaryota</taxon>
        <taxon>Fungi</taxon>
        <taxon>Dikarya</taxon>
        <taxon>Basidiomycota</taxon>
        <taxon>Agaricomycotina</taxon>
        <taxon>Agaricomycetes</taxon>
        <taxon>Hymenochaetales</taxon>
        <taxon>Rickenellaceae</taxon>
        <taxon>Rickenella</taxon>
    </lineage>
</organism>
<reference evidence="3 4" key="1">
    <citation type="submission" date="2018-06" db="EMBL/GenBank/DDBJ databases">
        <title>A transcriptomic atlas of mushroom development highlights an independent origin of complex multicellularity.</title>
        <authorList>
            <consortium name="DOE Joint Genome Institute"/>
            <person name="Krizsan K."/>
            <person name="Almasi E."/>
            <person name="Merenyi Z."/>
            <person name="Sahu N."/>
            <person name="Viragh M."/>
            <person name="Koszo T."/>
            <person name="Mondo S."/>
            <person name="Kiss B."/>
            <person name="Balint B."/>
            <person name="Kues U."/>
            <person name="Barry K."/>
            <person name="Hegedus J.C."/>
            <person name="Henrissat B."/>
            <person name="Johnson J."/>
            <person name="Lipzen A."/>
            <person name="Ohm R."/>
            <person name="Nagy I."/>
            <person name="Pangilinan J."/>
            <person name="Yan J."/>
            <person name="Xiong Y."/>
            <person name="Grigoriev I.V."/>
            <person name="Hibbett D.S."/>
            <person name="Nagy L.G."/>
        </authorList>
    </citation>
    <scope>NUCLEOTIDE SEQUENCE [LARGE SCALE GENOMIC DNA]</scope>
    <source>
        <strain evidence="3 4">SZMC22713</strain>
    </source>
</reference>
<keyword evidence="1" id="KW-0175">Coiled coil</keyword>
<evidence type="ECO:0000313" key="4">
    <source>
        <dbReference type="Proteomes" id="UP000294933"/>
    </source>
</evidence>
<protein>
    <submittedName>
        <fullName evidence="3">Uncharacterized protein</fullName>
    </submittedName>
</protein>
<feature type="region of interest" description="Disordered" evidence="2">
    <location>
        <begin position="252"/>
        <end position="306"/>
    </location>
</feature>